<evidence type="ECO:0000256" key="1">
    <source>
        <dbReference type="ARBA" id="ARBA00004141"/>
    </source>
</evidence>
<dbReference type="GO" id="GO:0016020">
    <property type="term" value="C:membrane"/>
    <property type="evidence" value="ECO:0007669"/>
    <property type="project" value="UniProtKB-SubCell"/>
</dbReference>
<reference evidence="7" key="1">
    <citation type="journal article" date="2014" name="Front. Microbiol.">
        <title>High frequency of phylogenetically diverse reductive dehalogenase-homologous genes in deep subseafloor sedimentary metagenomes.</title>
        <authorList>
            <person name="Kawai M."/>
            <person name="Futagami T."/>
            <person name="Toyoda A."/>
            <person name="Takaki Y."/>
            <person name="Nishi S."/>
            <person name="Hori S."/>
            <person name="Arai W."/>
            <person name="Tsubouchi T."/>
            <person name="Morono Y."/>
            <person name="Uchiyama I."/>
            <person name="Ito T."/>
            <person name="Fujiyama A."/>
            <person name="Inagaki F."/>
            <person name="Takami H."/>
        </authorList>
    </citation>
    <scope>NUCLEOTIDE SEQUENCE</scope>
    <source>
        <strain evidence="7">Expedition CK06-06</strain>
    </source>
</reference>
<dbReference type="PANTHER" id="PTHR37422">
    <property type="entry name" value="TEICHURONIC ACID BIOSYNTHESIS PROTEIN TUAE"/>
    <property type="match status" value="1"/>
</dbReference>
<keyword evidence="2 5" id="KW-0812">Transmembrane</keyword>
<sequence length="250" mass="26896">LGTGLGLVGFGGMSVKPRALFPWMQRWLLAVGSHLADFRQRLPDTFHPNVVAAAVELLVPLGVAKVLQSLQDRHRRQWVPTLLAGVLTLTMLVILVLTQSRAAYMGLAAALLVLVALTRTRWLLIALPVLTGAVIGGGMVAGWSNLADALVSHDPAYGLEWRRGIWSAAICILGDFSFTGVGFGCFEPVLSLLYPPPPGWLPPHAHNLFLQVAIDLGLPGLVAFLAILGLVAYLGIRSYAESKLSQQARR</sequence>
<feature type="transmembrane region" description="Helical" evidence="5">
    <location>
        <begin position="46"/>
        <end position="66"/>
    </location>
</feature>
<evidence type="ECO:0000256" key="5">
    <source>
        <dbReference type="SAM" id="Phobius"/>
    </source>
</evidence>
<evidence type="ECO:0000313" key="7">
    <source>
        <dbReference type="EMBL" id="GAG30104.1"/>
    </source>
</evidence>
<comment type="caution">
    <text evidence="7">The sequence shown here is derived from an EMBL/GenBank/DDBJ whole genome shotgun (WGS) entry which is preliminary data.</text>
</comment>
<dbReference type="InterPro" id="IPR007016">
    <property type="entry name" value="O-antigen_ligase-rel_domated"/>
</dbReference>
<feature type="non-terminal residue" evidence="7">
    <location>
        <position position="1"/>
    </location>
</feature>
<dbReference type="AlphaFoldDB" id="X0WGP1"/>
<evidence type="ECO:0000256" key="4">
    <source>
        <dbReference type="ARBA" id="ARBA00023136"/>
    </source>
</evidence>
<dbReference type="InterPro" id="IPR051533">
    <property type="entry name" value="WaaL-like"/>
</dbReference>
<accession>X0WGP1</accession>
<feature type="domain" description="O-antigen ligase-related" evidence="6">
    <location>
        <begin position="87"/>
        <end position="225"/>
    </location>
</feature>
<gene>
    <name evidence="7" type="ORF">S01H1_66355</name>
</gene>
<evidence type="ECO:0000256" key="3">
    <source>
        <dbReference type="ARBA" id="ARBA00022989"/>
    </source>
</evidence>
<protein>
    <recommendedName>
        <fullName evidence="6">O-antigen ligase-related domain-containing protein</fullName>
    </recommendedName>
</protein>
<organism evidence="7">
    <name type="scientific">marine sediment metagenome</name>
    <dbReference type="NCBI Taxonomy" id="412755"/>
    <lineage>
        <taxon>unclassified sequences</taxon>
        <taxon>metagenomes</taxon>
        <taxon>ecological metagenomes</taxon>
    </lineage>
</organism>
<comment type="subcellular location">
    <subcellularLocation>
        <location evidence="1">Membrane</location>
        <topology evidence="1">Multi-pass membrane protein</topology>
    </subcellularLocation>
</comment>
<keyword evidence="4 5" id="KW-0472">Membrane</keyword>
<feature type="non-terminal residue" evidence="7">
    <location>
        <position position="250"/>
    </location>
</feature>
<evidence type="ECO:0000256" key="2">
    <source>
        <dbReference type="ARBA" id="ARBA00022692"/>
    </source>
</evidence>
<feature type="transmembrane region" description="Helical" evidence="5">
    <location>
        <begin position="78"/>
        <end position="96"/>
    </location>
</feature>
<feature type="transmembrane region" description="Helical" evidence="5">
    <location>
        <begin position="164"/>
        <end position="186"/>
    </location>
</feature>
<feature type="transmembrane region" description="Helical" evidence="5">
    <location>
        <begin position="207"/>
        <end position="236"/>
    </location>
</feature>
<dbReference type="PANTHER" id="PTHR37422:SF13">
    <property type="entry name" value="LIPOPOLYSACCHARIDE BIOSYNTHESIS PROTEIN PA4999-RELATED"/>
    <property type="match status" value="1"/>
</dbReference>
<dbReference type="Pfam" id="PF04932">
    <property type="entry name" value="Wzy_C"/>
    <property type="match status" value="1"/>
</dbReference>
<keyword evidence="3 5" id="KW-1133">Transmembrane helix</keyword>
<proteinExistence type="predicted"/>
<dbReference type="EMBL" id="BARS01043871">
    <property type="protein sequence ID" value="GAG30104.1"/>
    <property type="molecule type" value="Genomic_DNA"/>
</dbReference>
<name>X0WGP1_9ZZZZ</name>
<evidence type="ECO:0000259" key="6">
    <source>
        <dbReference type="Pfam" id="PF04932"/>
    </source>
</evidence>
<feature type="transmembrane region" description="Helical" evidence="5">
    <location>
        <begin position="125"/>
        <end position="144"/>
    </location>
</feature>